<gene>
    <name evidence="2" type="ORF">IMG5_171980</name>
</gene>
<feature type="compositionally biased region" description="Acidic residues" evidence="1">
    <location>
        <begin position="173"/>
        <end position="184"/>
    </location>
</feature>
<reference evidence="2 3" key="1">
    <citation type="submission" date="2011-07" db="EMBL/GenBank/DDBJ databases">
        <authorList>
            <person name="Coyne R."/>
            <person name="Brami D."/>
            <person name="Johnson J."/>
            <person name="Hostetler J."/>
            <person name="Hannick L."/>
            <person name="Clark T."/>
            <person name="Cassidy-Hanley D."/>
            <person name="Inman J."/>
        </authorList>
    </citation>
    <scope>NUCLEOTIDE SEQUENCE [LARGE SCALE GENOMIC DNA]</scope>
    <source>
        <strain evidence="2 3">G5</strain>
    </source>
</reference>
<dbReference type="Proteomes" id="UP000008983">
    <property type="component" value="Unassembled WGS sequence"/>
</dbReference>
<feature type="compositionally biased region" description="Basic residues" evidence="1">
    <location>
        <begin position="234"/>
        <end position="285"/>
    </location>
</feature>
<dbReference type="RefSeq" id="XP_004029846.1">
    <property type="nucleotide sequence ID" value="XM_004029798.1"/>
</dbReference>
<feature type="compositionally biased region" description="Basic and acidic residues" evidence="1">
    <location>
        <begin position="185"/>
        <end position="196"/>
    </location>
</feature>
<proteinExistence type="predicted"/>
<sequence>MGTKNSTQKRLKTQTDEQQVQNQYTQKDILMQKLAERLKFSTQTLEGIIQFIEQNNYQLDPGLLNNPDQGILGKGGKGLVLKATDKKNGKVAIKLLKCKSDYQKNQNEEEFQNLQRFNSKYISDIYSLGIVFLEMTQVDTNNRYKLEELIELMQLIIEVEKNASKKHGKNQEETEYLQDESQEEYQNHDEEEHEIQGETEQQEEENQEKLEEEDEEEEEEEEEEDEEEEENQKNQKKRIKRKKKKKQKIKKKRKKIKKKNIKRKRKRKRKKKRSRSRLKQFKQTKNILKKTIRQTFRLQILKYI</sequence>
<dbReference type="Gene3D" id="3.30.200.20">
    <property type="entry name" value="Phosphorylase Kinase, domain 1"/>
    <property type="match status" value="1"/>
</dbReference>
<evidence type="ECO:0000256" key="1">
    <source>
        <dbReference type="SAM" id="MobiDB-lite"/>
    </source>
</evidence>
<evidence type="ECO:0000313" key="3">
    <source>
        <dbReference type="Proteomes" id="UP000008983"/>
    </source>
</evidence>
<dbReference type="SUPFAM" id="SSF56112">
    <property type="entry name" value="Protein kinase-like (PK-like)"/>
    <property type="match status" value="1"/>
</dbReference>
<keyword evidence="3" id="KW-1185">Reference proteome</keyword>
<dbReference type="EMBL" id="GL984226">
    <property type="protein sequence ID" value="EGR28610.1"/>
    <property type="molecule type" value="Genomic_DNA"/>
</dbReference>
<feature type="region of interest" description="Disordered" evidence="1">
    <location>
        <begin position="164"/>
        <end position="285"/>
    </location>
</feature>
<evidence type="ECO:0008006" key="4">
    <source>
        <dbReference type="Google" id="ProtNLM"/>
    </source>
</evidence>
<dbReference type="InterPro" id="IPR011009">
    <property type="entry name" value="Kinase-like_dom_sf"/>
</dbReference>
<dbReference type="GeneID" id="14904691"/>
<evidence type="ECO:0000313" key="2">
    <source>
        <dbReference type="EMBL" id="EGR28610.1"/>
    </source>
</evidence>
<feature type="compositionally biased region" description="Acidic residues" evidence="1">
    <location>
        <begin position="200"/>
        <end position="230"/>
    </location>
</feature>
<protein>
    <recommendedName>
        <fullName evidence="4">Protein kinase-like domain</fullName>
    </recommendedName>
</protein>
<name>G0R1Q0_ICHMU</name>
<dbReference type="AlphaFoldDB" id="G0R1Q0"/>
<dbReference type="InParanoid" id="G0R1Q0"/>
<dbReference type="OMA" id="CAANIGC"/>
<organism evidence="2 3">
    <name type="scientific">Ichthyophthirius multifiliis</name>
    <name type="common">White spot disease agent</name>
    <name type="synonym">Ich</name>
    <dbReference type="NCBI Taxonomy" id="5932"/>
    <lineage>
        <taxon>Eukaryota</taxon>
        <taxon>Sar</taxon>
        <taxon>Alveolata</taxon>
        <taxon>Ciliophora</taxon>
        <taxon>Intramacronucleata</taxon>
        <taxon>Oligohymenophorea</taxon>
        <taxon>Hymenostomatida</taxon>
        <taxon>Ophryoglenina</taxon>
        <taxon>Ichthyophthirius</taxon>
    </lineage>
</organism>
<accession>G0R1Q0</accession>